<feature type="transmembrane region" description="Helical" evidence="1">
    <location>
        <begin position="240"/>
        <end position="257"/>
    </location>
</feature>
<protein>
    <submittedName>
        <fullName evidence="3">Peptidoglycan/LPS O-acetylase OafA/YrhL</fullName>
    </submittedName>
</protein>
<dbReference type="EMBL" id="JACHLP010000003">
    <property type="protein sequence ID" value="MBB4843306.1"/>
    <property type="molecule type" value="Genomic_DNA"/>
</dbReference>
<feature type="transmembrane region" description="Helical" evidence="1">
    <location>
        <begin position="214"/>
        <end position="233"/>
    </location>
</feature>
<dbReference type="InterPro" id="IPR002656">
    <property type="entry name" value="Acyl_transf_3_dom"/>
</dbReference>
<feature type="transmembrane region" description="Helical" evidence="1">
    <location>
        <begin position="95"/>
        <end position="113"/>
    </location>
</feature>
<keyword evidence="1" id="KW-0812">Transmembrane</keyword>
<reference evidence="3 4" key="1">
    <citation type="submission" date="2020-08" db="EMBL/GenBank/DDBJ databases">
        <title>Functional genomics of gut bacteria from endangered species of beetles.</title>
        <authorList>
            <person name="Carlos-Shanley C."/>
        </authorList>
    </citation>
    <scope>NUCLEOTIDE SEQUENCE [LARGE SCALE GENOMIC DNA]</scope>
    <source>
        <strain evidence="3 4">S00239</strain>
    </source>
</reference>
<evidence type="ECO:0000256" key="1">
    <source>
        <dbReference type="SAM" id="Phobius"/>
    </source>
</evidence>
<name>A0A840L5K8_9BURK</name>
<dbReference type="PANTHER" id="PTHR23028:SF131">
    <property type="entry name" value="BLR2367 PROTEIN"/>
    <property type="match status" value="1"/>
</dbReference>
<gene>
    <name evidence="3" type="ORF">HNP55_001825</name>
</gene>
<feature type="transmembrane region" description="Helical" evidence="1">
    <location>
        <begin position="301"/>
        <end position="318"/>
    </location>
</feature>
<feature type="domain" description="Acyltransferase 3" evidence="2">
    <location>
        <begin position="13"/>
        <end position="334"/>
    </location>
</feature>
<feature type="transmembrane region" description="Helical" evidence="1">
    <location>
        <begin position="330"/>
        <end position="351"/>
    </location>
</feature>
<evidence type="ECO:0000313" key="3">
    <source>
        <dbReference type="EMBL" id="MBB4843306.1"/>
    </source>
</evidence>
<organism evidence="3 4">
    <name type="scientific">Roseateles oligotrophus</name>
    <dbReference type="NCBI Taxonomy" id="1769250"/>
    <lineage>
        <taxon>Bacteria</taxon>
        <taxon>Pseudomonadati</taxon>
        <taxon>Pseudomonadota</taxon>
        <taxon>Betaproteobacteria</taxon>
        <taxon>Burkholderiales</taxon>
        <taxon>Sphaerotilaceae</taxon>
        <taxon>Roseateles</taxon>
    </lineage>
</organism>
<proteinExistence type="predicted"/>
<evidence type="ECO:0000259" key="2">
    <source>
        <dbReference type="Pfam" id="PF01757"/>
    </source>
</evidence>
<dbReference type="GO" id="GO:0016020">
    <property type="term" value="C:membrane"/>
    <property type="evidence" value="ECO:0007669"/>
    <property type="project" value="TreeGrafter"/>
</dbReference>
<keyword evidence="1" id="KW-1133">Transmembrane helix</keyword>
<comment type="caution">
    <text evidence="3">The sequence shown here is derived from an EMBL/GenBank/DDBJ whole genome shotgun (WGS) entry which is preliminary data.</text>
</comment>
<feature type="transmembrane region" description="Helical" evidence="1">
    <location>
        <begin position="149"/>
        <end position="169"/>
    </location>
</feature>
<dbReference type="Pfam" id="PF01757">
    <property type="entry name" value="Acyl_transf_3"/>
    <property type="match status" value="1"/>
</dbReference>
<dbReference type="Proteomes" id="UP000562027">
    <property type="component" value="Unassembled WGS sequence"/>
</dbReference>
<dbReference type="PANTHER" id="PTHR23028">
    <property type="entry name" value="ACETYLTRANSFERASE"/>
    <property type="match status" value="1"/>
</dbReference>
<feature type="transmembrane region" description="Helical" evidence="1">
    <location>
        <begin position="189"/>
        <end position="208"/>
    </location>
</feature>
<feature type="transmembrane region" description="Helical" evidence="1">
    <location>
        <begin position="56"/>
        <end position="74"/>
    </location>
</feature>
<accession>A0A840L5K8</accession>
<dbReference type="InterPro" id="IPR050879">
    <property type="entry name" value="Acyltransferase_3"/>
</dbReference>
<evidence type="ECO:0000313" key="4">
    <source>
        <dbReference type="Proteomes" id="UP000562027"/>
    </source>
</evidence>
<keyword evidence="1" id="KW-0472">Membrane</keyword>
<dbReference type="AlphaFoldDB" id="A0A840L5K8"/>
<dbReference type="GO" id="GO:0016747">
    <property type="term" value="F:acyltransferase activity, transferring groups other than amino-acyl groups"/>
    <property type="evidence" value="ECO:0007669"/>
    <property type="project" value="InterPro"/>
</dbReference>
<sequence length="371" mass="40300">MSSPVPKSRLLHVDALKALAAQLIVLHHLAAYGPIADAVAAWFPRLMDHLFHEGRMAVQLFLVLGGFLSARGLAPRGQLLGGSLPELLWRRYLRLVLPFLAALGLTLACSWLVRPWLPELTPATVSLPQLLSHGLLLHDVLGYEALTVGAWYVAMDFQLFAFLLGLLWLARRLQPPRQQPGAGHGLRAVLAPGLVLLMCLASLFVFNRDAGLDVWAPYFFGAYGLGALVHWLGLSPYRRAGLLMLTALVSLALVLEFRERIALALATALVLAGWQQRHRLGKPLLPRFCAGPVVQLGTQSYALFLVHFPICLLVNAVFAHQDMAGGGPGVLMLLAAWGLSNLAALPFYRWVELPSSRLGLGLGQAGLLKAS</sequence>
<dbReference type="RefSeq" id="WP_184298437.1">
    <property type="nucleotide sequence ID" value="NZ_JACHLP010000003.1"/>
</dbReference>
<keyword evidence="4" id="KW-1185">Reference proteome</keyword>
<dbReference type="GO" id="GO:0000271">
    <property type="term" value="P:polysaccharide biosynthetic process"/>
    <property type="evidence" value="ECO:0007669"/>
    <property type="project" value="TreeGrafter"/>
</dbReference>